<dbReference type="NCBIfam" id="NF005589">
    <property type="entry name" value="PRK07314.1"/>
    <property type="match status" value="1"/>
</dbReference>
<dbReference type="Pfam" id="PF02801">
    <property type="entry name" value="Ketoacyl-synt_C"/>
    <property type="match status" value="1"/>
</dbReference>
<dbReference type="InterPro" id="IPR016039">
    <property type="entry name" value="Thiolase-like"/>
</dbReference>
<dbReference type="PANTHER" id="PTHR11712">
    <property type="entry name" value="POLYKETIDE SYNTHASE-RELATED"/>
    <property type="match status" value="1"/>
</dbReference>
<dbReference type="GO" id="GO:0030497">
    <property type="term" value="P:fatty acid elongation"/>
    <property type="evidence" value="ECO:0007669"/>
    <property type="project" value="UniProtKB-ARBA"/>
</dbReference>
<dbReference type="PROSITE" id="PS52004">
    <property type="entry name" value="KS3_2"/>
    <property type="match status" value="1"/>
</dbReference>
<evidence type="ECO:0000256" key="4">
    <source>
        <dbReference type="ARBA" id="ARBA00014657"/>
    </source>
</evidence>
<evidence type="ECO:0000256" key="10">
    <source>
        <dbReference type="ARBA" id="ARBA00023315"/>
    </source>
</evidence>
<dbReference type="InterPro" id="IPR000794">
    <property type="entry name" value="Beta-ketoacyl_synthase"/>
</dbReference>
<evidence type="ECO:0000256" key="7">
    <source>
        <dbReference type="ARBA" id="ARBA00022832"/>
    </source>
</evidence>
<gene>
    <name evidence="18" type="primary">fabF</name>
    <name evidence="18" type="ORF">H8E29_08710</name>
</gene>
<dbReference type="GO" id="GO:0004315">
    <property type="term" value="F:3-oxoacyl-[acyl-carrier-protein] synthase activity"/>
    <property type="evidence" value="ECO:0007669"/>
    <property type="project" value="UniProtKB-UniRule"/>
</dbReference>
<dbReference type="CDD" id="cd00834">
    <property type="entry name" value="KAS_I_II"/>
    <property type="match status" value="1"/>
</dbReference>
<comment type="pathway">
    <text evidence="1 14">Lipid metabolism; fatty acid biosynthesis.</text>
</comment>
<evidence type="ECO:0000256" key="15">
    <source>
        <dbReference type="PIRSR" id="PIRSR000447-1"/>
    </source>
</evidence>
<keyword evidence="10 14" id="KW-0012">Acyltransferase</keyword>
<evidence type="ECO:0000256" key="14">
    <source>
        <dbReference type="PIRNR" id="PIRNR000447"/>
    </source>
</evidence>
<feature type="active site" description="For beta-ketoacyl synthase activity" evidence="15">
    <location>
        <position position="162"/>
    </location>
</feature>
<sequence length="411" mass="42989">MEKIVITGMGTINPVGLTVQETWKNIVNGVSGVAPITRFDASGWMAQIACEVKDFDPKNYMPIKEARRRDLFEQYATAAAQEALQNSGLEVTPENAPRIGVLVSSAMGGLASLEEAIFTLKDEGARRVSPFLIPMMMANGAAGMIGIDTGIKGPAMSVASACASGIDGIGLAWMMLRSGMIDAALTGASEATITETGIAAFDRIGALSRRNDDYTTVPAPFDKNRDGLVMGEGAGILMLERESHAIGRGANILAELAGYASTADAFHITAPSTGGVGGAAAISQALATAQVNPDEVDYISAHGTATQLNDASETKAIKAALGQHAYNTAISSTKSMTGHMMGATGALETIFCVQAIRENTLPPTIHYETPDPECDLDYVPNQAREKNVAVAISNAFGFGGHNSVLVVKEYL</sequence>
<dbReference type="InterPro" id="IPR020841">
    <property type="entry name" value="PKS_Beta-ketoAc_synthase_dom"/>
</dbReference>
<evidence type="ECO:0000256" key="5">
    <source>
        <dbReference type="ARBA" id="ARBA00022516"/>
    </source>
</evidence>
<evidence type="ECO:0000313" key="19">
    <source>
        <dbReference type="Proteomes" id="UP000614469"/>
    </source>
</evidence>
<evidence type="ECO:0000256" key="16">
    <source>
        <dbReference type="RuleBase" id="RU003694"/>
    </source>
</evidence>
<dbReference type="InterPro" id="IPR014030">
    <property type="entry name" value="Ketoacyl_synth_N"/>
</dbReference>
<keyword evidence="6 14" id="KW-0808">Transferase</keyword>
<evidence type="ECO:0000259" key="17">
    <source>
        <dbReference type="PROSITE" id="PS52004"/>
    </source>
</evidence>
<comment type="catalytic activity">
    <reaction evidence="12 14">
        <text>(9Z)-hexadecenoyl-[ACP] + malonyl-[ACP] + H(+) = 3-oxo-(11Z)-octadecenoyl-[ACP] + holo-[ACP] + CO2</text>
        <dbReference type="Rhea" id="RHEA:55040"/>
        <dbReference type="Rhea" id="RHEA-COMP:9623"/>
        <dbReference type="Rhea" id="RHEA-COMP:9685"/>
        <dbReference type="Rhea" id="RHEA-COMP:10800"/>
        <dbReference type="Rhea" id="RHEA-COMP:14074"/>
        <dbReference type="ChEBI" id="CHEBI:15378"/>
        <dbReference type="ChEBI" id="CHEBI:16526"/>
        <dbReference type="ChEBI" id="CHEBI:64479"/>
        <dbReference type="ChEBI" id="CHEBI:78449"/>
        <dbReference type="ChEBI" id="CHEBI:83989"/>
        <dbReference type="ChEBI" id="CHEBI:138538"/>
        <dbReference type="EC" id="2.3.1.179"/>
    </reaction>
</comment>
<comment type="function">
    <text evidence="11 14">Involved in the type II fatty acid elongation cycle. Catalyzes the elongation of a wide range of acyl-ACP by the addition of two carbons from malonyl-ACP to an acyl acceptor. Can efficiently catalyze the conversion of palmitoleoyl-ACP (cis-hexadec-9-enoyl-ACP) to cis-vaccenoyl-ACP (cis-octadec-11-enoyl-ACP), an essential step in the thermal regulation of fatty acid composition.</text>
</comment>
<proteinExistence type="inferred from homology"/>
<evidence type="ECO:0000256" key="12">
    <source>
        <dbReference type="ARBA" id="ARBA00047318"/>
    </source>
</evidence>
<dbReference type="Proteomes" id="UP000614469">
    <property type="component" value="Unassembled WGS sequence"/>
</dbReference>
<evidence type="ECO:0000256" key="2">
    <source>
        <dbReference type="ARBA" id="ARBA00008467"/>
    </source>
</evidence>
<name>A0A8J6NJ19_9CHLR</name>
<dbReference type="Gene3D" id="3.40.47.10">
    <property type="match status" value="1"/>
</dbReference>
<evidence type="ECO:0000256" key="11">
    <source>
        <dbReference type="ARBA" id="ARBA00024006"/>
    </source>
</evidence>
<feature type="domain" description="Ketosynthase family 3 (KS3)" evidence="17">
    <location>
        <begin position="1"/>
        <end position="409"/>
    </location>
</feature>
<dbReference type="InterPro" id="IPR017568">
    <property type="entry name" value="3-oxoacyl-ACP_synth-2"/>
</dbReference>
<dbReference type="Pfam" id="PF00109">
    <property type="entry name" value="ketoacyl-synt"/>
    <property type="match status" value="1"/>
</dbReference>
<keyword evidence="7" id="KW-0276">Fatty acid metabolism</keyword>
<dbReference type="SUPFAM" id="SSF53901">
    <property type="entry name" value="Thiolase-like"/>
    <property type="match status" value="2"/>
</dbReference>
<organism evidence="18 19">
    <name type="scientific">Candidatus Desulfolinea nitratireducens</name>
    <dbReference type="NCBI Taxonomy" id="2841698"/>
    <lineage>
        <taxon>Bacteria</taxon>
        <taxon>Bacillati</taxon>
        <taxon>Chloroflexota</taxon>
        <taxon>Anaerolineae</taxon>
        <taxon>Anaerolineales</taxon>
        <taxon>Anaerolineales incertae sedis</taxon>
        <taxon>Candidatus Desulfolinea</taxon>
    </lineage>
</organism>
<comment type="similarity">
    <text evidence="2 14 16">Belongs to the thiolase-like superfamily. Beta-ketoacyl-ACP synthases family.</text>
</comment>
<comment type="caution">
    <text evidence="18">The sequence shown here is derived from an EMBL/GenBank/DDBJ whole genome shotgun (WGS) entry which is preliminary data.</text>
</comment>
<dbReference type="UniPathway" id="UPA00094"/>
<keyword evidence="5 14" id="KW-0444">Lipid biosynthesis</keyword>
<evidence type="ECO:0000256" key="8">
    <source>
        <dbReference type="ARBA" id="ARBA00023098"/>
    </source>
</evidence>
<evidence type="ECO:0000256" key="3">
    <source>
        <dbReference type="ARBA" id="ARBA00012356"/>
    </source>
</evidence>
<evidence type="ECO:0000256" key="1">
    <source>
        <dbReference type="ARBA" id="ARBA00005194"/>
    </source>
</evidence>
<dbReference type="SMART" id="SM00825">
    <property type="entry name" value="PKS_KS"/>
    <property type="match status" value="1"/>
</dbReference>
<dbReference type="EMBL" id="JACNJN010000104">
    <property type="protein sequence ID" value="MBC8335330.1"/>
    <property type="molecule type" value="Genomic_DNA"/>
</dbReference>
<evidence type="ECO:0000256" key="13">
    <source>
        <dbReference type="ARBA" id="ARBA00047659"/>
    </source>
</evidence>
<reference evidence="18 19" key="1">
    <citation type="submission" date="2020-08" db="EMBL/GenBank/DDBJ databases">
        <title>Bridging the membrane lipid divide: bacteria of the FCB group superphylum have the potential to synthesize archaeal ether lipids.</title>
        <authorList>
            <person name="Villanueva L."/>
            <person name="Von Meijenfeldt F.A.B."/>
            <person name="Westbye A.B."/>
            <person name="Yadav S."/>
            <person name="Hopmans E.C."/>
            <person name="Dutilh B.E."/>
            <person name="Sinninghe Damste J.S."/>
        </authorList>
    </citation>
    <scope>NUCLEOTIDE SEQUENCE [LARGE SCALE GENOMIC DNA]</scope>
    <source>
        <strain evidence="18">NIOZ-UU36</strain>
    </source>
</reference>
<dbReference type="InterPro" id="IPR014031">
    <property type="entry name" value="Ketoacyl_synth_C"/>
</dbReference>
<dbReference type="GO" id="GO:0005829">
    <property type="term" value="C:cytosol"/>
    <property type="evidence" value="ECO:0007669"/>
    <property type="project" value="TreeGrafter"/>
</dbReference>
<comment type="catalytic activity">
    <reaction evidence="13 14">
        <text>a fatty acyl-[ACP] + malonyl-[ACP] + H(+) = a 3-oxoacyl-[ACP] + holo-[ACP] + CO2</text>
        <dbReference type="Rhea" id="RHEA:22836"/>
        <dbReference type="Rhea" id="RHEA-COMP:9623"/>
        <dbReference type="Rhea" id="RHEA-COMP:9685"/>
        <dbReference type="Rhea" id="RHEA-COMP:9916"/>
        <dbReference type="Rhea" id="RHEA-COMP:14125"/>
        <dbReference type="ChEBI" id="CHEBI:15378"/>
        <dbReference type="ChEBI" id="CHEBI:16526"/>
        <dbReference type="ChEBI" id="CHEBI:64479"/>
        <dbReference type="ChEBI" id="CHEBI:78449"/>
        <dbReference type="ChEBI" id="CHEBI:78776"/>
        <dbReference type="ChEBI" id="CHEBI:138651"/>
    </reaction>
</comment>
<dbReference type="NCBIfam" id="TIGR03150">
    <property type="entry name" value="fabF"/>
    <property type="match status" value="1"/>
</dbReference>
<dbReference type="PROSITE" id="PS00606">
    <property type="entry name" value="KS3_1"/>
    <property type="match status" value="1"/>
</dbReference>
<dbReference type="PIRSF" id="PIRSF000447">
    <property type="entry name" value="KAS_II"/>
    <property type="match status" value="1"/>
</dbReference>
<dbReference type="FunFam" id="3.40.47.10:FF:000018">
    <property type="entry name" value="3-oxoacyl-[acyl-carrier-protein] synthase 2"/>
    <property type="match status" value="1"/>
</dbReference>
<dbReference type="PANTHER" id="PTHR11712:SF336">
    <property type="entry name" value="3-OXOACYL-[ACYL-CARRIER-PROTEIN] SYNTHASE, MITOCHONDRIAL"/>
    <property type="match status" value="1"/>
</dbReference>
<dbReference type="AlphaFoldDB" id="A0A8J6NJ19"/>
<keyword evidence="9 14" id="KW-0275">Fatty acid biosynthesis</keyword>
<protein>
    <recommendedName>
        <fullName evidence="4 14">3-oxoacyl-[acyl-carrier-protein] synthase 2</fullName>
        <ecNumber evidence="3 14">2.3.1.179</ecNumber>
    </recommendedName>
</protein>
<evidence type="ECO:0000313" key="18">
    <source>
        <dbReference type="EMBL" id="MBC8335330.1"/>
    </source>
</evidence>
<dbReference type="InterPro" id="IPR018201">
    <property type="entry name" value="Ketoacyl_synth_AS"/>
</dbReference>
<evidence type="ECO:0000256" key="6">
    <source>
        <dbReference type="ARBA" id="ARBA00022679"/>
    </source>
</evidence>
<dbReference type="EC" id="2.3.1.179" evidence="3 14"/>
<dbReference type="FunFam" id="3.40.47.10:FF:000029">
    <property type="entry name" value="3-oxoacyl-[acyl-carrier-protein] synthase 1"/>
    <property type="match status" value="1"/>
</dbReference>
<evidence type="ECO:0000256" key="9">
    <source>
        <dbReference type="ARBA" id="ARBA00023160"/>
    </source>
</evidence>
<keyword evidence="8" id="KW-0443">Lipid metabolism</keyword>
<accession>A0A8J6NJ19</accession>